<dbReference type="Proteomes" id="UP000487350">
    <property type="component" value="Unassembled WGS sequence"/>
</dbReference>
<dbReference type="SUPFAM" id="SSF63825">
    <property type="entry name" value="YWTD domain"/>
    <property type="match status" value="1"/>
</dbReference>
<dbReference type="EMBL" id="WJBU01000009">
    <property type="protein sequence ID" value="MRD47717.1"/>
    <property type="molecule type" value="Genomic_DNA"/>
</dbReference>
<name>A0A844B895_9BURK</name>
<evidence type="ECO:0000313" key="1">
    <source>
        <dbReference type="EMBL" id="MRD47717.1"/>
    </source>
</evidence>
<keyword evidence="2" id="KW-1185">Reference proteome</keyword>
<proteinExistence type="predicted"/>
<dbReference type="RefSeq" id="WP_153585028.1">
    <property type="nucleotide sequence ID" value="NZ_WJBU01000009.1"/>
</dbReference>
<comment type="caution">
    <text evidence="1">The sequence shown here is derived from an EMBL/GenBank/DDBJ whole genome shotgun (WGS) entry which is preliminary data.</text>
</comment>
<reference evidence="1 2" key="1">
    <citation type="submission" date="2019-11" db="EMBL/GenBank/DDBJ databases">
        <title>Caenimonas koreensis gen. nov., sp. nov., isolated from activated sludge.</title>
        <authorList>
            <person name="Seung H.R."/>
        </authorList>
    </citation>
    <scope>NUCLEOTIDE SEQUENCE [LARGE SCALE GENOMIC DNA]</scope>
    <source>
        <strain evidence="1 2">EMB320</strain>
    </source>
</reference>
<gene>
    <name evidence="1" type="ORF">GHT07_10545</name>
</gene>
<sequence>MTTIRIADLNPAGHTSFSFYDFLPGSGFAVEGAPAAMAAPAATSRLLAADLLTVSDEALDSYAALLLTHGHRLKPTADMERLAGATAHGFAALIGNDAMRPRRMRLTRTSLMLRVILDRTQDTSSVIAESTLASKSPWDLLGDWAVTCDDDNVRRLKGNTVTWSRRLGLPTQLDLLGDALWVGSHYSAGGYVISKLTAKSPHVEIVTHDAPLVLAFDFNGARYALDANGALFDVDGTAIGMKLLQLAGKVHRARVIGNMLYAFDWGQAGIGFAIELDTLAITVFSTGPVTVCNDVCGDENALYAICKLQGRVFKMARGSKHVATRLGAGVQRGQLLDPIMIRRNADGTLNVLNWFSSKLVRMQAF</sequence>
<protein>
    <recommendedName>
        <fullName evidence="3">TIGR03032 family protein</fullName>
    </recommendedName>
</protein>
<dbReference type="OrthoDB" id="9820311at2"/>
<accession>A0A844B895</accession>
<organism evidence="1 2">
    <name type="scientific">Caenimonas koreensis DSM 17982</name>
    <dbReference type="NCBI Taxonomy" id="1121255"/>
    <lineage>
        <taxon>Bacteria</taxon>
        <taxon>Pseudomonadati</taxon>
        <taxon>Pseudomonadota</taxon>
        <taxon>Betaproteobacteria</taxon>
        <taxon>Burkholderiales</taxon>
        <taxon>Comamonadaceae</taxon>
        <taxon>Caenimonas</taxon>
    </lineage>
</organism>
<dbReference type="AlphaFoldDB" id="A0A844B895"/>
<evidence type="ECO:0008006" key="3">
    <source>
        <dbReference type="Google" id="ProtNLM"/>
    </source>
</evidence>
<evidence type="ECO:0000313" key="2">
    <source>
        <dbReference type="Proteomes" id="UP000487350"/>
    </source>
</evidence>